<feature type="region of interest" description="Disordered" evidence="2">
    <location>
        <begin position="282"/>
        <end position="327"/>
    </location>
</feature>
<dbReference type="PROSITE" id="PS50106">
    <property type="entry name" value="PDZ"/>
    <property type="match status" value="1"/>
</dbReference>
<dbReference type="Gene3D" id="2.30.42.10">
    <property type="match status" value="1"/>
</dbReference>
<proteinExistence type="predicted"/>
<dbReference type="SUPFAM" id="SSF50156">
    <property type="entry name" value="PDZ domain-like"/>
    <property type="match status" value="1"/>
</dbReference>
<dbReference type="AlphaFoldDB" id="A0ABD0YNQ7"/>
<comment type="caution">
    <text evidence="4">The sequence shown here is derived from an EMBL/GenBank/DDBJ whole genome shotgun (WGS) entry which is preliminary data.</text>
</comment>
<feature type="domain" description="PDZ" evidence="3">
    <location>
        <begin position="127"/>
        <end position="174"/>
    </location>
</feature>
<dbReference type="InterPro" id="IPR036034">
    <property type="entry name" value="PDZ_sf"/>
</dbReference>
<evidence type="ECO:0000313" key="5">
    <source>
        <dbReference type="Proteomes" id="UP001558652"/>
    </source>
</evidence>
<gene>
    <name evidence="4" type="ORF">AAG570_010757</name>
</gene>
<feature type="non-terminal residue" evidence="4">
    <location>
        <position position="1"/>
    </location>
</feature>
<keyword evidence="5" id="KW-1185">Reference proteome</keyword>
<accession>A0ABD0YNQ7</accession>
<sequence>LGDKEKRAAQERLARLKTELDTKRHAIKNIKLALDSIDVTDNIDVRIQQAELEYQLGREELNLLSLLEESRNLHTFLEDTNVQQQTIFGYVGRSAVSLHGVELTYDPKSPQFGAGQRDEGGLYVEWAVDDSGLCKGDRLLEVNGKLVLGRSKEEMCRLLSVSPSPAQLVVMRKQLHEPERIMSELRAELSVVREKAGEAERLRDSFRSDNVRLSHRISYLEEQVAELLERARGPPPAALQVFQKGPQVALVANLPDKSLRPTVKPKPSVQEEIKSVEVIIEKPKRKRDLHPARSTNSLDVDSSPRHRSDSDNHIGKKYTEHVEQRQRHIRDARSSLSDFIDNRRSFTTDIDSESSYYNRKLETLSQRSVDYTWESSLQLLKKQDSNGRPVPPKKPIRLSLHKAKSLQSVDGGADKKTLKRTHKGEAPPIPQLHNGHFIQNGYSEKWC</sequence>
<feature type="coiled-coil region" evidence="1">
    <location>
        <begin position="6"/>
        <end position="33"/>
    </location>
</feature>
<name>A0ABD0YNQ7_9HEMI</name>
<evidence type="ECO:0000259" key="3">
    <source>
        <dbReference type="PROSITE" id="PS50106"/>
    </source>
</evidence>
<feature type="coiled-coil region" evidence="1">
    <location>
        <begin position="182"/>
        <end position="230"/>
    </location>
</feature>
<dbReference type="EMBL" id="JBFDAA010000005">
    <property type="protein sequence ID" value="KAL1132805.1"/>
    <property type="molecule type" value="Genomic_DNA"/>
</dbReference>
<dbReference type="Proteomes" id="UP001558652">
    <property type="component" value="Unassembled WGS sequence"/>
</dbReference>
<protein>
    <recommendedName>
        <fullName evidence="3">PDZ domain-containing protein</fullName>
    </recommendedName>
</protein>
<evidence type="ECO:0000256" key="1">
    <source>
        <dbReference type="SAM" id="Coils"/>
    </source>
</evidence>
<evidence type="ECO:0000256" key="2">
    <source>
        <dbReference type="SAM" id="MobiDB-lite"/>
    </source>
</evidence>
<reference evidence="4 5" key="1">
    <citation type="submission" date="2024-07" db="EMBL/GenBank/DDBJ databases">
        <title>Chromosome-level genome assembly of the water stick insect Ranatra chinensis (Heteroptera: Nepidae).</title>
        <authorList>
            <person name="Liu X."/>
        </authorList>
    </citation>
    <scope>NUCLEOTIDE SEQUENCE [LARGE SCALE GENOMIC DNA]</scope>
    <source>
        <strain evidence="4">Cailab_2021Rc</strain>
        <tissue evidence="4">Muscle</tissue>
    </source>
</reference>
<organism evidence="4 5">
    <name type="scientific">Ranatra chinensis</name>
    <dbReference type="NCBI Taxonomy" id="642074"/>
    <lineage>
        <taxon>Eukaryota</taxon>
        <taxon>Metazoa</taxon>
        <taxon>Ecdysozoa</taxon>
        <taxon>Arthropoda</taxon>
        <taxon>Hexapoda</taxon>
        <taxon>Insecta</taxon>
        <taxon>Pterygota</taxon>
        <taxon>Neoptera</taxon>
        <taxon>Paraneoptera</taxon>
        <taxon>Hemiptera</taxon>
        <taxon>Heteroptera</taxon>
        <taxon>Panheteroptera</taxon>
        <taxon>Nepomorpha</taxon>
        <taxon>Nepidae</taxon>
        <taxon>Ranatrinae</taxon>
        <taxon>Ranatra</taxon>
    </lineage>
</organism>
<evidence type="ECO:0000313" key="4">
    <source>
        <dbReference type="EMBL" id="KAL1132805.1"/>
    </source>
</evidence>
<dbReference type="InterPro" id="IPR001478">
    <property type="entry name" value="PDZ"/>
</dbReference>
<feature type="region of interest" description="Disordered" evidence="2">
    <location>
        <begin position="405"/>
        <end position="435"/>
    </location>
</feature>
<dbReference type="SMART" id="SM00228">
    <property type="entry name" value="PDZ"/>
    <property type="match status" value="1"/>
</dbReference>
<feature type="compositionally biased region" description="Basic and acidic residues" evidence="2">
    <location>
        <begin position="302"/>
        <end position="327"/>
    </location>
</feature>
<keyword evidence="1" id="KW-0175">Coiled coil</keyword>